<sequence>MEALEGHREEDDVTRMVPLYLCADMALVWNAGDAKILREKHRLTGTLSGSLARQPRQNCRSGLPLLLQPEEVRLATEQEFGLLARHDDSPLAYCNNASSLDENIKSCSQPEFVYKQSALPCTPSRNRLLGKKSTLVFPACGCDSTSGSVPSTKLTSSLLPNVVPELSAAHVEFMKQRERMWEEQQILSRRDRARILLALGPSIAHRRQAKCHRKLTSCHDSKEHKFLGEEQAEGKKQKSCKISRTLERNIVAPDKCGGIEYKQESEDVYSLQEKNVESTVVNIEEMMEGEEEKDIGSAQEEVLCHVVEDKELEKEELQQVFELPKENLLVQIPTGTWRHYGLQEVEWKTLSSTQPHLKNPREDLRYRVFRDIWSRGFYLTTGGKFGGDFLVYPGDPLRYHAHYIVMVVPESEKLSLADLVAAGRLGTTVRKMLLLCSSSEDGQIYYTSLRWSGWK</sequence>
<comment type="subcellular location">
    <subcellularLocation>
        <location evidence="1">Nucleus</location>
        <location evidence="1">Nucleolus</location>
    </subcellularLocation>
</comment>
<evidence type="ECO:0000256" key="8">
    <source>
        <dbReference type="ARBA" id="ARBA00034031"/>
    </source>
</evidence>
<feature type="domain" description="TSEN34 N-terminal" evidence="15">
    <location>
        <begin position="17"/>
        <end position="82"/>
    </location>
</feature>
<dbReference type="SUPFAM" id="SSF53032">
    <property type="entry name" value="tRNA-intron endonuclease catalytic domain-like"/>
    <property type="match status" value="1"/>
</dbReference>
<evidence type="ECO:0000256" key="9">
    <source>
        <dbReference type="ARBA" id="ARBA00064779"/>
    </source>
</evidence>
<proteinExistence type="inferred from homology"/>
<evidence type="ECO:0000256" key="6">
    <source>
        <dbReference type="ARBA" id="ARBA00023239"/>
    </source>
</evidence>
<accession>A0A8C4N305</accession>
<evidence type="ECO:0000256" key="7">
    <source>
        <dbReference type="ARBA" id="ARBA00023242"/>
    </source>
</evidence>
<dbReference type="EC" id="4.6.1.16" evidence="3"/>
<evidence type="ECO:0000256" key="13">
    <source>
        <dbReference type="ARBA" id="ARBA00076724"/>
    </source>
</evidence>
<dbReference type="CDD" id="cd22363">
    <property type="entry name" value="tRNA-intron_lyase_C"/>
    <property type="match status" value="1"/>
</dbReference>
<dbReference type="InterPro" id="IPR006676">
    <property type="entry name" value="tRNA_splic"/>
</dbReference>
<evidence type="ECO:0000256" key="1">
    <source>
        <dbReference type="ARBA" id="ARBA00004604"/>
    </source>
</evidence>
<comment type="catalytic activity">
    <reaction evidence="8">
        <text>pretRNA = a 3'-half-tRNA molecule with a 5'-OH end + a 5'-half-tRNA molecule with a 2',3'-cyclic phosphate end + an intron with a 2',3'-cyclic phosphate and a 5'-hydroxyl terminus.</text>
        <dbReference type="EC" id="4.6.1.16"/>
    </reaction>
</comment>
<keyword evidence="4" id="KW-0507">mRNA processing</keyword>
<dbReference type="Pfam" id="PF01974">
    <property type="entry name" value="tRNA_int_endo"/>
    <property type="match status" value="1"/>
</dbReference>
<dbReference type="PANTHER" id="PTHR13070:SF0">
    <property type="entry name" value="TRNA-SPLICING ENDONUCLEASE SUBUNIT SEN34"/>
    <property type="match status" value="1"/>
</dbReference>
<evidence type="ECO:0000256" key="2">
    <source>
        <dbReference type="ARBA" id="ARBA00008078"/>
    </source>
</evidence>
<evidence type="ECO:0000256" key="11">
    <source>
        <dbReference type="ARBA" id="ARBA00070870"/>
    </source>
</evidence>
<dbReference type="InterPro" id="IPR036167">
    <property type="entry name" value="tRNA_intron_Endo_cat-like_sf"/>
</dbReference>
<keyword evidence="7" id="KW-0539">Nucleus</keyword>
<dbReference type="Proteomes" id="UP000694388">
    <property type="component" value="Unplaced"/>
</dbReference>
<evidence type="ECO:0000259" key="14">
    <source>
        <dbReference type="Pfam" id="PF01974"/>
    </source>
</evidence>
<dbReference type="Pfam" id="PF26577">
    <property type="entry name" value="TSEN34_N"/>
    <property type="match status" value="1"/>
</dbReference>
<evidence type="ECO:0000256" key="10">
    <source>
        <dbReference type="ARBA" id="ARBA00070643"/>
    </source>
</evidence>
<evidence type="ECO:0000256" key="3">
    <source>
        <dbReference type="ARBA" id="ARBA00012573"/>
    </source>
</evidence>
<reference evidence="16" key="1">
    <citation type="submission" date="2025-08" db="UniProtKB">
        <authorList>
            <consortium name="Ensembl"/>
        </authorList>
    </citation>
    <scope>IDENTIFICATION</scope>
</reference>
<dbReference type="Ensembl" id="ENSEBUT00000000419.1">
    <property type="protein sequence ID" value="ENSEBUP00000000130.1"/>
    <property type="gene ID" value="ENSEBUG00000000381.1"/>
</dbReference>
<dbReference type="GO" id="GO:0006397">
    <property type="term" value="P:mRNA processing"/>
    <property type="evidence" value="ECO:0007669"/>
    <property type="project" value="UniProtKB-KW"/>
</dbReference>
<organism evidence="16 17">
    <name type="scientific">Eptatretus burgeri</name>
    <name type="common">Inshore hagfish</name>
    <dbReference type="NCBI Taxonomy" id="7764"/>
    <lineage>
        <taxon>Eukaryota</taxon>
        <taxon>Metazoa</taxon>
        <taxon>Chordata</taxon>
        <taxon>Craniata</taxon>
        <taxon>Vertebrata</taxon>
        <taxon>Cyclostomata</taxon>
        <taxon>Myxini</taxon>
        <taxon>Myxiniformes</taxon>
        <taxon>Myxinidae</taxon>
        <taxon>Eptatretinae</taxon>
        <taxon>Eptatretus</taxon>
    </lineage>
</organism>
<dbReference type="FunFam" id="3.40.1350.10:FF:000002">
    <property type="entry name" value="tRNA-splicing endonuclease subunit Sen34"/>
    <property type="match status" value="1"/>
</dbReference>
<feature type="domain" description="tRNA intron endonuclease catalytic" evidence="14">
    <location>
        <begin position="364"/>
        <end position="446"/>
    </location>
</feature>
<dbReference type="GO" id="GO:0005730">
    <property type="term" value="C:nucleolus"/>
    <property type="evidence" value="ECO:0007669"/>
    <property type="project" value="UniProtKB-SubCell"/>
</dbReference>
<evidence type="ECO:0000256" key="12">
    <source>
        <dbReference type="ARBA" id="ARBA00075884"/>
    </source>
</evidence>
<dbReference type="InterPro" id="IPR011856">
    <property type="entry name" value="tRNA_endonuc-like_dom_sf"/>
</dbReference>
<dbReference type="InterPro" id="IPR059049">
    <property type="entry name" value="TSEN34_N"/>
</dbReference>
<dbReference type="GO" id="GO:0003676">
    <property type="term" value="F:nucleic acid binding"/>
    <property type="evidence" value="ECO:0007669"/>
    <property type="project" value="InterPro"/>
</dbReference>
<evidence type="ECO:0000259" key="15">
    <source>
        <dbReference type="Pfam" id="PF26577"/>
    </source>
</evidence>
<dbReference type="GO" id="GO:0000213">
    <property type="term" value="F:tRNA-intron lyase activity"/>
    <property type="evidence" value="ECO:0007669"/>
    <property type="project" value="UniProtKB-EC"/>
</dbReference>
<dbReference type="GeneTree" id="ENSGT00390000003912"/>
<keyword evidence="5" id="KW-0819">tRNA processing</keyword>
<evidence type="ECO:0000256" key="4">
    <source>
        <dbReference type="ARBA" id="ARBA00022664"/>
    </source>
</evidence>
<evidence type="ECO:0000313" key="17">
    <source>
        <dbReference type="Proteomes" id="UP000694388"/>
    </source>
</evidence>
<evidence type="ECO:0000256" key="5">
    <source>
        <dbReference type="ARBA" id="ARBA00022694"/>
    </source>
</evidence>
<comment type="similarity">
    <text evidence="2">Belongs to the tRNA-intron endonuclease family.</text>
</comment>
<dbReference type="GO" id="GO:0000379">
    <property type="term" value="P:tRNA-type intron splice site recognition and cleavage"/>
    <property type="evidence" value="ECO:0007669"/>
    <property type="project" value="TreeGrafter"/>
</dbReference>
<dbReference type="NCBIfam" id="TIGR00324">
    <property type="entry name" value="endA"/>
    <property type="match status" value="1"/>
</dbReference>
<evidence type="ECO:0000313" key="16">
    <source>
        <dbReference type="Ensembl" id="ENSEBUP00000000130.1"/>
    </source>
</evidence>
<comment type="subunit">
    <text evidence="9">tRNA splicing endonuclease is a heterotetramer composed of TSEN2, TSEN15, TSEN34/LENG5 and TSEN54. tRNA splicing endonuclease complex also contains proteins of the pre-mRNA 3'-end processing machinery such as CLP1, CPSF1, CPSF4 and CSTF2.</text>
</comment>
<dbReference type="PANTHER" id="PTHR13070">
    <property type="entry name" value="TRNA-SPLICING ENDONUCLEASE SUBUNIT SEN34-RELATED"/>
    <property type="match status" value="1"/>
</dbReference>
<keyword evidence="17" id="KW-1185">Reference proteome</keyword>
<dbReference type="OMA" id="TVAWCNP"/>
<dbReference type="AlphaFoldDB" id="A0A8C4N305"/>
<reference evidence="16" key="2">
    <citation type="submission" date="2025-09" db="UniProtKB">
        <authorList>
            <consortium name="Ensembl"/>
        </authorList>
    </citation>
    <scope>IDENTIFICATION</scope>
</reference>
<name>A0A8C4N305_EPTBU</name>
<protein>
    <recommendedName>
        <fullName evidence="11">tRNA-splicing endonuclease subunit SEN34</fullName>
        <ecNumber evidence="3">4.6.1.16</ecNumber>
    </recommendedName>
    <alternativeName>
        <fullName evidence="12 13">tRNA-intron endonuclease SEN34</fullName>
    </alternativeName>
    <alternativeName>
        <fullName evidence="10">tRNA-splicing endonuclease subunit Sen34</fullName>
    </alternativeName>
</protein>
<dbReference type="InterPro" id="IPR006677">
    <property type="entry name" value="tRNA_intron_Endonuc_cat-like"/>
</dbReference>
<dbReference type="Gene3D" id="3.40.1350.10">
    <property type="match status" value="1"/>
</dbReference>
<keyword evidence="6" id="KW-0456">Lyase</keyword>